<proteinExistence type="predicted"/>
<sequence>MSDATTPEKRSTAKAILDAAIDHIEQFGVEGMRIERVLADASSSTGSMRHHFGSRAGLVEAAQYEIYVRTLLAESTSNLDGGFAATTTEEFLEYMSVQLTRIASDPVARERRMTRLRVFANASTRPELMESVAWLQQQLIEVTSGVFRSAQSRGLINASIDAYDYAAWFHGLTLSRTFTEATMPDADRWLAVAIPAAHALLRPEQ</sequence>
<reference evidence="3" key="1">
    <citation type="submission" date="2020-05" db="EMBL/GenBank/DDBJ databases">
        <authorList>
            <person name="Chiriac C."/>
            <person name="Salcher M."/>
            <person name="Ghai R."/>
            <person name="Kavagutti S V."/>
        </authorList>
    </citation>
    <scope>NUCLEOTIDE SEQUENCE</scope>
</reference>
<feature type="domain" description="HTH tetR-type" evidence="2">
    <location>
        <begin position="10"/>
        <end position="70"/>
    </location>
</feature>
<dbReference type="EMBL" id="CAEMXZ010000176">
    <property type="protein sequence ID" value="CAB4324592.1"/>
    <property type="molecule type" value="Genomic_DNA"/>
</dbReference>
<protein>
    <submittedName>
        <fullName evidence="3">Unannotated protein</fullName>
    </submittedName>
</protein>
<gene>
    <name evidence="3" type="ORF">UFOPK1392_02367</name>
</gene>
<dbReference type="InterPro" id="IPR036271">
    <property type="entry name" value="Tet_transcr_reg_TetR-rel_C_sf"/>
</dbReference>
<keyword evidence="1" id="KW-0238">DNA-binding</keyword>
<dbReference type="InterPro" id="IPR001647">
    <property type="entry name" value="HTH_TetR"/>
</dbReference>
<dbReference type="AlphaFoldDB" id="A0A6J5YMA7"/>
<evidence type="ECO:0000259" key="2">
    <source>
        <dbReference type="PROSITE" id="PS50977"/>
    </source>
</evidence>
<dbReference type="Gene3D" id="1.10.357.10">
    <property type="entry name" value="Tetracycline Repressor, domain 2"/>
    <property type="match status" value="1"/>
</dbReference>
<accession>A0A6J5YMA7</accession>
<evidence type="ECO:0000256" key="1">
    <source>
        <dbReference type="ARBA" id="ARBA00023125"/>
    </source>
</evidence>
<dbReference type="PROSITE" id="PS50977">
    <property type="entry name" value="HTH_TETR_2"/>
    <property type="match status" value="1"/>
</dbReference>
<dbReference type="Pfam" id="PF00440">
    <property type="entry name" value="TetR_N"/>
    <property type="match status" value="1"/>
</dbReference>
<dbReference type="SUPFAM" id="SSF48498">
    <property type="entry name" value="Tetracyclin repressor-like, C-terminal domain"/>
    <property type="match status" value="1"/>
</dbReference>
<dbReference type="InterPro" id="IPR009057">
    <property type="entry name" value="Homeodomain-like_sf"/>
</dbReference>
<dbReference type="GO" id="GO:0003677">
    <property type="term" value="F:DNA binding"/>
    <property type="evidence" value="ECO:0007669"/>
    <property type="project" value="UniProtKB-KW"/>
</dbReference>
<name>A0A6J5YMA7_9ZZZZ</name>
<dbReference type="SUPFAM" id="SSF46689">
    <property type="entry name" value="Homeodomain-like"/>
    <property type="match status" value="1"/>
</dbReference>
<evidence type="ECO:0000313" key="3">
    <source>
        <dbReference type="EMBL" id="CAB4324592.1"/>
    </source>
</evidence>
<organism evidence="3">
    <name type="scientific">freshwater metagenome</name>
    <dbReference type="NCBI Taxonomy" id="449393"/>
    <lineage>
        <taxon>unclassified sequences</taxon>
        <taxon>metagenomes</taxon>
        <taxon>ecological metagenomes</taxon>
    </lineage>
</organism>